<accession>A0A2W4J708</accession>
<dbReference type="STRING" id="1111738.GCA_000427905_01321"/>
<dbReference type="NCBIfam" id="TIGR01549">
    <property type="entry name" value="HAD-SF-IA-v1"/>
    <property type="match status" value="1"/>
</dbReference>
<reference evidence="1" key="1">
    <citation type="submission" date="2018-05" db="EMBL/GenBank/DDBJ databases">
        <authorList>
            <person name="Lanie J.A."/>
            <person name="Ng W.-L."/>
            <person name="Kazmierczak K.M."/>
            <person name="Andrzejewski T.M."/>
            <person name="Davidsen T.M."/>
            <person name="Wayne K.J."/>
            <person name="Tettelin H."/>
            <person name="Glass J.I."/>
            <person name="Rusch D."/>
            <person name="Podicherti R."/>
            <person name="Tsui H.-C.T."/>
            <person name="Winkler M.E."/>
        </authorList>
    </citation>
    <scope>NUCLEOTIDE SEQUENCE</scope>
    <source>
        <strain evidence="1">ZC4RG45</strain>
    </source>
</reference>
<organism evidence="1">
    <name type="scientific">Thermocrispum agreste</name>
    <dbReference type="NCBI Taxonomy" id="37925"/>
    <lineage>
        <taxon>Bacteria</taxon>
        <taxon>Bacillati</taxon>
        <taxon>Actinomycetota</taxon>
        <taxon>Actinomycetes</taxon>
        <taxon>Pseudonocardiales</taxon>
        <taxon>Pseudonocardiaceae</taxon>
        <taxon>Thermocrispum</taxon>
    </lineage>
</organism>
<gene>
    <name evidence="1" type="ORF">DIU77_14710</name>
</gene>
<dbReference type="InterPro" id="IPR036412">
    <property type="entry name" value="HAD-like_sf"/>
</dbReference>
<dbReference type="Pfam" id="PF00702">
    <property type="entry name" value="Hydrolase"/>
    <property type="match status" value="1"/>
</dbReference>
<dbReference type="PANTHER" id="PTHR46649">
    <property type="match status" value="1"/>
</dbReference>
<dbReference type="PANTHER" id="PTHR46649:SF4">
    <property type="entry name" value="HALOACID DEHALOGENASE-LIKE HYDROLASE (HAD) SUPERFAMILY PROTEIN"/>
    <property type="match status" value="1"/>
</dbReference>
<dbReference type="EMBL" id="QGUI01000618">
    <property type="protein sequence ID" value="PZM94211.1"/>
    <property type="molecule type" value="Genomic_DNA"/>
</dbReference>
<evidence type="ECO:0000313" key="1">
    <source>
        <dbReference type="EMBL" id="PZM94211.1"/>
    </source>
</evidence>
<dbReference type="InterPro" id="IPR023214">
    <property type="entry name" value="HAD_sf"/>
</dbReference>
<proteinExistence type="predicted"/>
<protein>
    <submittedName>
        <fullName evidence="1">Haloacid dehalogenase</fullName>
    </submittedName>
</protein>
<dbReference type="AlphaFoldDB" id="A0A2W4J708"/>
<dbReference type="InterPro" id="IPR006439">
    <property type="entry name" value="HAD-SF_hydro_IA"/>
</dbReference>
<sequence length="231" mass="25088">MSGVTIRGVLFDFAGTLFSAEPRFDDLAGVTDADGNELTPEGFGELVRAVIAPTTHFASDEEEFAHAWQNRDLDPVLHRKAFVEAIRRTGLTAGEHATVLYERMIDTASWRPFPDVPEVFAALAAQDVPIAVVSNIAFDIRPAFTAAGIDQYVTEYVLSYEHGVVKPDRRIFEIALKAIGVDAEEALMVGDSRRADGGALALGMKFSLVPATRPAERPTALRDALAEHGLH</sequence>
<comment type="caution">
    <text evidence="1">The sequence shown here is derived from an EMBL/GenBank/DDBJ whole genome shotgun (WGS) entry which is preliminary data.</text>
</comment>
<dbReference type="SFLD" id="SFLDG01129">
    <property type="entry name" value="C1.5:_HAD__Beta-PGM__Phosphata"/>
    <property type="match status" value="1"/>
</dbReference>
<name>A0A2W4J708_9PSEU</name>
<dbReference type="SUPFAM" id="SSF56784">
    <property type="entry name" value="HAD-like"/>
    <property type="match status" value="1"/>
</dbReference>
<dbReference type="SFLD" id="SFLDS00003">
    <property type="entry name" value="Haloacid_Dehalogenase"/>
    <property type="match status" value="1"/>
</dbReference>
<dbReference type="Gene3D" id="3.40.50.1000">
    <property type="entry name" value="HAD superfamily/HAD-like"/>
    <property type="match status" value="1"/>
</dbReference>